<feature type="compositionally biased region" description="Polar residues" evidence="1">
    <location>
        <begin position="293"/>
        <end position="306"/>
    </location>
</feature>
<dbReference type="AlphaFoldDB" id="A0A0D2MQE7"/>
<feature type="compositionally biased region" description="Polar residues" evidence="1">
    <location>
        <begin position="230"/>
        <end position="246"/>
    </location>
</feature>
<protein>
    <recommendedName>
        <fullName evidence="2">C2H2-type domain-containing protein</fullName>
    </recommendedName>
</protein>
<feature type="region of interest" description="Disordered" evidence="1">
    <location>
        <begin position="1"/>
        <end position="56"/>
    </location>
</feature>
<dbReference type="PROSITE" id="PS00028">
    <property type="entry name" value="ZINC_FINGER_C2H2_1"/>
    <property type="match status" value="1"/>
</dbReference>
<reference evidence="4" key="1">
    <citation type="submission" date="2014-04" db="EMBL/GenBank/DDBJ databases">
        <title>Evolutionary Origins and Diversification of the Mycorrhizal Mutualists.</title>
        <authorList>
            <consortium name="DOE Joint Genome Institute"/>
            <consortium name="Mycorrhizal Genomics Consortium"/>
            <person name="Kohler A."/>
            <person name="Kuo A."/>
            <person name="Nagy L.G."/>
            <person name="Floudas D."/>
            <person name="Copeland A."/>
            <person name="Barry K.W."/>
            <person name="Cichocki N."/>
            <person name="Veneault-Fourrey C."/>
            <person name="LaButti K."/>
            <person name="Lindquist E.A."/>
            <person name="Lipzen A."/>
            <person name="Lundell T."/>
            <person name="Morin E."/>
            <person name="Murat C."/>
            <person name="Riley R."/>
            <person name="Ohm R."/>
            <person name="Sun H."/>
            <person name="Tunlid A."/>
            <person name="Henrissat B."/>
            <person name="Grigoriev I.V."/>
            <person name="Hibbett D.S."/>
            <person name="Martin F."/>
        </authorList>
    </citation>
    <scope>NUCLEOTIDE SEQUENCE [LARGE SCALE GENOMIC DNA]</scope>
    <source>
        <strain evidence="4">FD-334 SS-4</strain>
    </source>
</reference>
<sequence length="462" mass="50606">MPLDNNKNPTSPKHSRAVPRYVDEIDGGYPVPGSPLSPRSLGKPARKTSPTTKDSMSVAAAQLTIADVGQSSTVHLHSAFQNDDSDGHLVTHPPRYAPIGLHPTAQNNDAVLSQNVARQTYHRHRRESFQYSHSMQPTDYNYSQLGFQSLSGLFDASFSQPQSYLNSRFSDNEFSPEDIRYRLTVINVENQYMLGIKAAPTEMAVHSTPSSSDKPGHDPPEGILSAEGIVSTSASHLSQRDILQSRQSRRDAHLSPPLYLTDPLTELDDLRPFSDGQRERYLGIDGPDVGSANRESASGRSSGIDIQTQGVPQHIPVTEAANESPIDKTFLDCLVRLANPGPLPGLDRIRETVKAAISQKYETDPQLNRYLLQVDVIITRFKPSVGSDAIRTDRNKVKKHDTTHSCPVSGCTGGFTRKNGLKNHLGAHFVLATAICPTCSKGFSASSIKRHITNCKGKQRGR</sequence>
<dbReference type="EMBL" id="KN817528">
    <property type="protein sequence ID" value="KJA26193.1"/>
    <property type="molecule type" value="Genomic_DNA"/>
</dbReference>
<keyword evidence="4" id="KW-1185">Reference proteome</keyword>
<name>A0A0D2MQE7_HYPSF</name>
<dbReference type="Gene3D" id="3.30.160.60">
    <property type="entry name" value="Classic Zinc Finger"/>
    <property type="match status" value="1"/>
</dbReference>
<dbReference type="InterPro" id="IPR013087">
    <property type="entry name" value="Znf_C2H2_type"/>
</dbReference>
<evidence type="ECO:0000313" key="3">
    <source>
        <dbReference type="EMBL" id="KJA26193.1"/>
    </source>
</evidence>
<proteinExistence type="predicted"/>
<feature type="region of interest" description="Disordered" evidence="1">
    <location>
        <begin position="281"/>
        <end position="306"/>
    </location>
</feature>
<feature type="compositionally biased region" description="Polar residues" evidence="1">
    <location>
        <begin position="1"/>
        <end position="12"/>
    </location>
</feature>
<dbReference type="Proteomes" id="UP000054270">
    <property type="component" value="Unassembled WGS sequence"/>
</dbReference>
<feature type="domain" description="C2H2-type" evidence="2">
    <location>
        <begin position="406"/>
        <end position="428"/>
    </location>
</feature>
<evidence type="ECO:0000259" key="2">
    <source>
        <dbReference type="PROSITE" id="PS00028"/>
    </source>
</evidence>
<organism evidence="3 4">
    <name type="scientific">Hypholoma sublateritium (strain FD-334 SS-4)</name>
    <dbReference type="NCBI Taxonomy" id="945553"/>
    <lineage>
        <taxon>Eukaryota</taxon>
        <taxon>Fungi</taxon>
        <taxon>Dikarya</taxon>
        <taxon>Basidiomycota</taxon>
        <taxon>Agaricomycotina</taxon>
        <taxon>Agaricomycetes</taxon>
        <taxon>Agaricomycetidae</taxon>
        <taxon>Agaricales</taxon>
        <taxon>Agaricineae</taxon>
        <taxon>Strophariaceae</taxon>
        <taxon>Hypholoma</taxon>
    </lineage>
</organism>
<dbReference type="OrthoDB" id="3107652at2759"/>
<evidence type="ECO:0000256" key="1">
    <source>
        <dbReference type="SAM" id="MobiDB-lite"/>
    </source>
</evidence>
<evidence type="ECO:0000313" key="4">
    <source>
        <dbReference type="Proteomes" id="UP000054270"/>
    </source>
</evidence>
<gene>
    <name evidence="3" type="ORF">HYPSUDRAFT_52522</name>
</gene>
<accession>A0A0D2MQE7</accession>
<feature type="region of interest" description="Disordered" evidence="1">
    <location>
        <begin position="203"/>
        <end position="261"/>
    </location>
</feature>